<keyword evidence="6" id="KW-1185">Reference proteome</keyword>
<keyword evidence="3" id="KW-1133">Transmembrane helix</keyword>
<accession>A0ABU5ZQ13</accession>
<evidence type="ECO:0000313" key="5">
    <source>
        <dbReference type="EMBL" id="MEB3103891.1"/>
    </source>
</evidence>
<dbReference type="SUPFAM" id="SSF52833">
    <property type="entry name" value="Thioredoxin-like"/>
    <property type="match status" value="1"/>
</dbReference>
<dbReference type="RefSeq" id="WP_371756018.1">
    <property type="nucleotide sequence ID" value="NZ_JAYJLD010000057.1"/>
</dbReference>
<comment type="similarity">
    <text evidence="1">Belongs to the SCO1/2 family.</text>
</comment>
<dbReference type="InterPro" id="IPR013766">
    <property type="entry name" value="Thioredoxin_domain"/>
</dbReference>
<name>A0ABU5ZQ13_9BACL</name>
<reference evidence="5" key="1">
    <citation type="submission" date="2023-12" db="EMBL/GenBank/DDBJ databases">
        <title>Fervidustalea candida gen. nov., sp. nov., a novel member of the family Paenibacillaceae isolated from a geothermal area.</title>
        <authorList>
            <person name="Li W.-J."/>
            <person name="Jiao J.-Y."/>
            <person name="Chen Y."/>
        </authorList>
    </citation>
    <scope>NUCLEOTIDE SEQUENCE</scope>
    <source>
        <strain evidence="5">SYSU GA230002</strain>
    </source>
</reference>
<protein>
    <submittedName>
        <fullName evidence="5">SCO family protein</fullName>
    </submittedName>
</protein>
<comment type="caution">
    <text evidence="5">The sequence shown here is derived from an EMBL/GenBank/DDBJ whole genome shotgun (WGS) entry which is preliminary data.</text>
</comment>
<dbReference type="Pfam" id="PF02630">
    <property type="entry name" value="SCO1-SenC"/>
    <property type="match status" value="1"/>
</dbReference>
<feature type="transmembrane region" description="Helical" evidence="3">
    <location>
        <begin position="9"/>
        <end position="29"/>
    </location>
</feature>
<dbReference type="Gene3D" id="3.40.30.10">
    <property type="entry name" value="Glutaredoxin"/>
    <property type="match status" value="1"/>
</dbReference>
<dbReference type="InterPro" id="IPR003782">
    <property type="entry name" value="SCO1/SenC"/>
</dbReference>
<dbReference type="PANTHER" id="PTHR12151:SF25">
    <property type="entry name" value="LINALOOL DEHYDRATASE_ISOMERASE DOMAIN-CONTAINING PROTEIN"/>
    <property type="match status" value="1"/>
</dbReference>
<proteinExistence type="inferred from homology"/>
<dbReference type="Proteomes" id="UP001310386">
    <property type="component" value="Unassembled WGS sequence"/>
</dbReference>
<dbReference type="InterPro" id="IPR036249">
    <property type="entry name" value="Thioredoxin-like_sf"/>
</dbReference>
<evidence type="ECO:0000313" key="6">
    <source>
        <dbReference type="Proteomes" id="UP001310386"/>
    </source>
</evidence>
<keyword evidence="3" id="KW-0812">Transmembrane</keyword>
<gene>
    <name evidence="5" type="ORF">VF724_19935</name>
</gene>
<evidence type="ECO:0000256" key="2">
    <source>
        <dbReference type="ARBA" id="ARBA00023008"/>
    </source>
</evidence>
<sequence>MFADWKRKMILPSIITALAIAVAAGIWWYRDWNVQQKDAQMKKMIWINDAADKPAADFRLTDQNGKPISLSEYKGKVVVLQFMDPVCTDICPIVSQEAIMADREMGDKSKQVEFIAVNVNEYHLSQQDVMQFSQSHGLNTLPNWHFVTGDKASLQAVWKAFGIEVIPNPDGDVEHSADMYFIDKQGKERYVAYPDNDQKSISQWGKGIAYFAEKLM</sequence>
<dbReference type="CDD" id="cd02968">
    <property type="entry name" value="SCO"/>
    <property type="match status" value="1"/>
</dbReference>
<dbReference type="PROSITE" id="PS51352">
    <property type="entry name" value="THIOREDOXIN_2"/>
    <property type="match status" value="1"/>
</dbReference>
<evidence type="ECO:0000256" key="1">
    <source>
        <dbReference type="ARBA" id="ARBA00010996"/>
    </source>
</evidence>
<dbReference type="EMBL" id="JAYJLD010000057">
    <property type="protein sequence ID" value="MEB3103891.1"/>
    <property type="molecule type" value="Genomic_DNA"/>
</dbReference>
<organism evidence="5 6">
    <name type="scientific">Ferviditalea candida</name>
    <dbReference type="NCBI Taxonomy" id="3108399"/>
    <lineage>
        <taxon>Bacteria</taxon>
        <taxon>Bacillati</taxon>
        <taxon>Bacillota</taxon>
        <taxon>Bacilli</taxon>
        <taxon>Bacillales</taxon>
        <taxon>Paenibacillaceae</taxon>
        <taxon>Ferviditalea</taxon>
    </lineage>
</organism>
<feature type="domain" description="Thioredoxin" evidence="4">
    <location>
        <begin position="49"/>
        <end position="213"/>
    </location>
</feature>
<keyword evidence="2" id="KW-0186">Copper</keyword>
<dbReference type="PANTHER" id="PTHR12151">
    <property type="entry name" value="ELECTRON TRANSPORT PROTIN SCO1/SENC FAMILY MEMBER"/>
    <property type="match status" value="1"/>
</dbReference>
<evidence type="ECO:0000259" key="4">
    <source>
        <dbReference type="PROSITE" id="PS51352"/>
    </source>
</evidence>
<keyword evidence="3" id="KW-0472">Membrane</keyword>
<evidence type="ECO:0000256" key="3">
    <source>
        <dbReference type="SAM" id="Phobius"/>
    </source>
</evidence>